<evidence type="ECO:0000313" key="6">
    <source>
        <dbReference type="EMBL" id="NNH04500.1"/>
    </source>
</evidence>
<keyword evidence="2 4" id="KW-0238">DNA-binding</keyword>
<dbReference type="Pfam" id="PF16859">
    <property type="entry name" value="TetR_C_11"/>
    <property type="match status" value="1"/>
</dbReference>
<reference evidence="6 7" key="1">
    <citation type="submission" date="2020-05" db="EMBL/GenBank/DDBJ databases">
        <title>MicrobeNet Type strains.</title>
        <authorList>
            <person name="Nicholson A.C."/>
        </authorList>
    </citation>
    <scope>NUCLEOTIDE SEQUENCE [LARGE SCALE GENOMIC DNA]</scope>
    <source>
        <strain evidence="6 7">JCM 14282</strain>
    </source>
</reference>
<dbReference type="GO" id="GO:0000976">
    <property type="term" value="F:transcription cis-regulatory region binding"/>
    <property type="evidence" value="ECO:0007669"/>
    <property type="project" value="TreeGrafter"/>
</dbReference>
<feature type="domain" description="HTH tetR-type" evidence="5">
    <location>
        <begin position="15"/>
        <end position="75"/>
    </location>
</feature>
<dbReference type="InterPro" id="IPR036271">
    <property type="entry name" value="Tet_transcr_reg_TetR-rel_C_sf"/>
</dbReference>
<comment type="caution">
    <text evidence="6">The sequence shown here is derived from an EMBL/GenBank/DDBJ whole genome shotgun (WGS) entry which is preliminary data.</text>
</comment>
<keyword evidence="3" id="KW-0804">Transcription</keyword>
<dbReference type="InterPro" id="IPR050109">
    <property type="entry name" value="HTH-type_TetR-like_transc_reg"/>
</dbReference>
<dbReference type="SUPFAM" id="SSF48498">
    <property type="entry name" value="Tetracyclin repressor-like, C-terminal domain"/>
    <property type="match status" value="1"/>
</dbReference>
<dbReference type="Gene3D" id="1.10.357.10">
    <property type="entry name" value="Tetracycline Repressor, domain 2"/>
    <property type="match status" value="1"/>
</dbReference>
<dbReference type="PROSITE" id="PS50977">
    <property type="entry name" value="HTH_TETR_2"/>
    <property type="match status" value="1"/>
</dbReference>
<evidence type="ECO:0000313" key="7">
    <source>
        <dbReference type="Proteomes" id="UP000543598"/>
    </source>
</evidence>
<dbReference type="RefSeq" id="WP_167038693.1">
    <property type="nucleotide sequence ID" value="NZ_BAAANA010000001.1"/>
</dbReference>
<dbReference type="InterPro" id="IPR011075">
    <property type="entry name" value="TetR_C"/>
</dbReference>
<dbReference type="AlphaFoldDB" id="A0A7Y2M0Z7"/>
<dbReference type="PANTHER" id="PTHR30055">
    <property type="entry name" value="HTH-TYPE TRANSCRIPTIONAL REGULATOR RUTR"/>
    <property type="match status" value="1"/>
</dbReference>
<dbReference type="InterPro" id="IPR009057">
    <property type="entry name" value="Homeodomain-like_sf"/>
</dbReference>
<gene>
    <name evidence="6" type="ORF">HLA99_11660</name>
</gene>
<sequence length="194" mass="20759">MSAPLSAPRGRPQDEELTGQILDAALVELMEHGYANIRIERIAAAVGCGKTAIYRRWPDRGTLVAAAMNRATVIGDIPDTGSVVGDLVTHGLRNAENQGALAGNSNPYSATVSPDVRVHLWRDGFLAARREMGRAIIARAIGRDELPPDVDADAILDALAGFVLYRSTLRPSRTTEVDLRGLVIALTTAPPRIS</sequence>
<dbReference type="InterPro" id="IPR001647">
    <property type="entry name" value="HTH_TetR"/>
</dbReference>
<dbReference type="SUPFAM" id="SSF46689">
    <property type="entry name" value="Homeodomain-like"/>
    <property type="match status" value="1"/>
</dbReference>
<dbReference type="Proteomes" id="UP000543598">
    <property type="component" value="Unassembled WGS sequence"/>
</dbReference>
<dbReference type="Gene3D" id="1.10.10.60">
    <property type="entry name" value="Homeodomain-like"/>
    <property type="match status" value="1"/>
</dbReference>
<feature type="DNA-binding region" description="H-T-H motif" evidence="4">
    <location>
        <begin position="38"/>
        <end position="57"/>
    </location>
</feature>
<dbReference type="Pfam" id="PF00440">
    <property type="entry name" value="TetR_N"/>
    <property type="match status" value="1"/>
</dbReference>
<keyword evidence="1" id="KW-0805">Transcription regulation</keyword>
<dbReference type="PANTHER" id="PTHR30055:SF148">
    <property type="entry name" value="TETR-FAMILY TRANSCRIPTIONAL REGULATOR"/>
    <property type="match status" value="1"/>
</dbReference>
<dbReference type="GO" id="GO:0003700">
    <property type="term" value="F:DNA-binding transcription factor activity"/>
    <property type="evidence" value="ECO:0007669"/>
    <property type="project" value="TreeGrafter"/>
</dbReference>
<keyword evidence="7" id="KW-1185">Reference proteome</keyword>
<evidence type="ECO:0000256" key="3">
    <source>
        <dbReference type="ARBA" id="ARBA00023163"/>
    </source>
</evidence>
<name>A0A7Y2M0Z7_9MICO</name>
<dbReference type="EMBL" id="JABEMB010000017">
    <property type="protein sequence ID" value="NNH04500.1"/>
    <property type="molecule type" value="Genomic_DNA"/>
</dbReference>
<accession>A0A7Y2M0Z7</accession>
<proteinExistence type="predicted"/>
<evidence type="ECO:0000259" key="5">
    <source>
        <dbReference type="PROSITE" id="PS50977"/>
    </source>
</evidence>
<evidence type="ECO:0000256" key="1">
    <source>
        <dbReference type="ARBA" id="ARBA00023015"/>
    </source>
</evidence>
<protein>
    <submittedName>
        <fullName evidence="6">TetR/AcrR family transcriptional regulator</fullName>
    </submittedName>
</protein>
<evidence type="ECO:0000256" key="4">
    <source>
        <dbReference type="PROSITE-ProRule" id="PRU00335"/>
    </source>
</evidence>
<organism evidence="6 7">
    <name type="scientific">Microbacterium ulmi</name>
    <dbReference type="NCBI Taxonomy" id="179095"/>
    <lineage>
        <taxon>Bacteria</taxon>
        <taxon>Bacillati</taxon>
        <taxon>Actinomycetota</taxon>
        <taxon>Actinomycetes</taxon>
        <taxon>Micrococcales</taxon>
        <taxon>Microbacteriaceae</taxon>
        <taxon>Microbacterium</taxon>
    </lineage>
</organism>
<evidence type="ECO:0000256" key="2">
    <source>
        <dbReference type="ARBA" id="ARBA00023125"/>
    </source>
</evidence>